<gene>
    <name evidence="3" type="ORF">OIDMADRAFT_59763</name>
</gene>
<sequence>MALFGSFEALSLHEQRIAVAVDFGTTFSGVAWAKVLDGHANLIDQWPAVGSPFASKSSEKAPTEIVYDEDEPTGFKWGFQIPRDVDRHQWFKLDLDSKYNPATALSKRYPPPNSLPSGDQHKAQQLTADYLGALKRHLIDSLKNQLGEHHAKATPLQFILTVPAVWSDAAKEKTLQAAETAGLGQHAPILMISEPEAAATYVLFRKELGGLSTGDTFVVCDAGGGTVDLISYTIEQLEPALQVKEAAPGSGGLCGSTYLNRRFQEFLVTKLGQEEGFDNETVGDAMKKFDEEIKREYSPNVPNPNYWVPVPGLATNPRLGIRRNKMTLPPDDVREILKPVIDEVVQLVRKQIQSTEREVKAVLLVGGFGGSQYLLERLKETVTKATVILQPGYGWSAVVRGALLRGLSDCDPQHAKVRLTSRVARKHIGVISSTKFDETKHLMSQRFFQEFSGQWRTSAMSWFITKGDAIREDTPFTFPYKRHRLMSEGKPSVYKHIIYCDRTDRPAVVYSDQKVVELVQLHTNLDDLPSNALEIEMGKDNELYYTFSYSIEVTYQSGSTKYELLHKGKRYKAVAAEYV</sequence>
<dbReference type="GO" id="GO:0140662">
    <property type="term" value="F:ATP-dependent protein folding chaperone"/>
    <property type="evidence" value="ECO:0007669"/>
    <property type="project" value="InterPro"/>
</dbReference>
<protein>
    <recommendedName>
        <fullName evidence="5">Actin-like ATPase domain-containing protein</fullName>
    </recommendedName>
</protein>
<dbReference type="InterPro" id="IPR043129">
    <property type="entry name" value="ATPase_NBD"/>
</dbReference>
<dbReference type="InterPro" id="IPR013126">
    <property type="entry name" value="Hsp_70_fam"/>
</dbReference>
<dbReference type="OrthoDB" id="2963168at2759"/>
<reference evidence="3 4" key="1">
    <citation type="submission" date="2014-04" db="EMBL/GenBank/DDBJ databases">
        <authorList>
            <consortium name="DOE Joint Genome Institute"/>
            <person name="Kuo A."/>
            <person name="Martino E."/>
            <person name="Perotto S."/>
            <person name="Kohler A."/>
            <person name="Nagy L.G."/>
            <person name="Floudas D."/>
            <person name="Copeland A."/>
            <person name="Barry K.W."/>
            <person name="Cichocki N."/>
            <person name="Veneault-Fourrey C."/>
            <person name="LaButti K."/>
            <person name="Lindquist E.A."/>
            <person name="Lipzen A."/>
            <person name="Lundell T."/>
            <person name="Morin E."/>
            <person name="Murat C."/>
            <person name="Sun H."/>
            <person name="Tunlid A."/>
            <person name="Henrissat B."/>
            <person name="Grigoriev I.V."/>
            <person name="Hibbett D.S."/>
            <person name="Martin F."/>
            <person name="Nordberg H.P."/>
            <person name="Cantor M.N."/>
            <person name="Hua S.X."/>
        </authorList>
    </citation>
    <scope>NUCLEOTIDE SEQUENCE [LARGE SCALE GENOMIC DNA]</scope>
    <source>
        <strain evidence="3 4">Zn</strain>
    </source>
</reference>
<keyword evidence="2" id="KW-0067">ATP-binding</keyword>
<accession>A0A0C3GVH9</accession>
<dbReference type="EMBL" id="KN832887">
    <property type="protein sequence ID" value="KIM95284.1"/>
    <property type="molecule type" value="Genomic_DNA"/>
</dbReference>
<evidence type="ECO:0000256" key="1">
    <source>
        <dbReference type="ARBA" id="ARBA00022741"/>
    </source>
</evidence>
<keyword evidence="1" id="KW-0547">Nucleotide-binding</keyword>
<dbReference type="GO" id="GO:0005524">
    <property type="term" value="F:ATP binding"/>
    <property type="evidence" value="ECO:0007669"/>
    <property type="project" value="UniProtKB-KW"/>
</dbReference>
<name>A0A0C3GVH9_OIDMZ</name>
<keyword evidence="4" id="KW-1185">Reference proteome</keyword>
<dbReference type="PRINTS" id="PR00301">
    <property type="entry name" value="HEATSHOCK70"/>
</dbReference>
<dbReference type="PANTHER" id="PTHR14187">
    <property type="entry name" value="ALPHA KINASE/ELONGATION FACTOR 2 KINASE"/>
    <property type="match status" value="1"/>
</dbReference>
<dbReference type="Gene3D" id="3.30.420.40">
    <property type="match status" value="2"/>
</dbReference>
<evidence type="ECO:0000313" key="4">
    <source>
        <dbReference type="Proteomes" id="UP000054321"/>
    </source>
</evidence>
<evidence type="ECO:0000313" key="3">
    <source>
        <dbReference type="EMBL" id="KIM95284.1"/>
    </source>
</evidence>
<dbReference type="AlphaFoldDB" id="A0A0C3GVH9"/>
<dbReference type="Pfam" id="PF00012">
    <property type="entry name" value="HSP70"/>
    <property type="match status" value="1"/>
</dbReference>
<dbReference type="STRING" id="913774.A0A0C3GVH9"/>
<reference evidence="4" key="2">
    <citation type="submission" date="2015-01" db="EMBL/GenBank/DDBJ databases">
        <title>Evolutionary Origins and Diversification of the Mycorrhizal Mutualists.</title>
        <authorList>
            <consortium name="DOE Joint Genome Institute"/>
            <consortium name="Mycorrhizal Genomics Consortium"/>
            <person name="Kohler A."/>
            <person name="Kuo A."/>
            <person name="Nagy L.G."/>
            <person name="Floudas D."/>
            <person name="Copeland A."/>
            <person name="Barry K.W."/>
            <person name="Cichocki N."/>
            <person name="Veneault-Fourrey C."/>
            <person name="LaButti K."/>
            <person name="Lindquist E.A."/>
            <person name="Lipzen A."/>
            <person name="Lundell T."/>
            <person name="Morin E."/>
            <person name="Murat C."/>
            <person name="Riley R."/>
            <person name="Ohm R."/>
            <person name="Sun H."/>
            <person name="Tunlid A."/>
            <person name="Henrissat B."/>
            <person name="Grigoriev I.V."/>
            <person name="Hibbett D.S."/>
            <person name="Martin F."/>
        </authorList>
    </citation>
    <scope>NUCLEOTIDE SEQUENCE [LARGE SCALE GENOMIC DNA]</scope>
    <source>
        <strain evidence="4">Zn</strain>
    </source>
</reference>
<dbReference type="CDD" id="cd10170">
    <property type="entry name" value="ASKHA_NBD_HSP70"/>
    <property type="match status" value="1"/>
</dbReference>
<organism evidence="3 4">
    <name type="scientific">Oidiodendron maius (strain Zn)</name>
    <dbReference type="NCBI Taxonomy" id="913774"/>
    <lineage>
        <taxon>Eukaryota</taxon>
        <taxon>Fungi</taxon>
        <taxon>Dikarya</taxon>
        <taxon>Ascomycota</taxon>
        <taxon>Pezizomycotina</taxon>
        <taxon>Leotiomycetes</taxon>
        <taxon>Leotiomycetes incertae sedis</taxon>
        <taxon>Myxotrichaceae</taxon>
        <taxon>Oidiodendron</taxon>
    </lineage>
</organism>
<evidence type="ECO:0000256" key="2">
    <source>
        <dbReference type="ARBA" id="ARBA00022840"/>
    </source>
</evidence>
<dbReference type="InParanoid" id="A0A0C3GVH9"/>
<dbReference type="Proteomes" id="UP000054321">
    <property type="component" value="Unassembled WGS sequence"/>
</dbReference>
<dbReference type="Gene3D" id="3.90.640.10">
    <property type="entry name" value="Actin, Chain A, domain 4"/>
    <property type="match status" value="1"/>
</dbReference>
<evidence type="ECO:0008006" key="5">
    <source>
        <dbReference type="Google" id="ProtNLM"/>
    </source>
</evidence>
<proteinExistence type="predicted"/>
<dbReference type="HOGENOM" id="CLU_009958_6_1_1"/>
<dbReference type="PANTHER" id="PTHR14187:SF82">
    <property type="entry name" value="FAMILY CHAPERONE, PUTATIVE (AFU_ORTHOLOGUE AFUA_7G08575)-RELATED"/>
    <property type="match status" value="1"/>
</dbReference>
<dbReference type="SUPFAM" id="SSF53067">
    <property type="entry name" value="Actin-like ATPase domain"/>
    <property type="match status" value="2"/>
</dbReference>